<dbReference type="InterPro" id="IPR006671">
    <property type="entry name" value="Cyclin_N"/>
</dbReference>
<dbReference type="InterPro" id="IPR013763">
    <property type="entry name" value="Cyclin-like_dom"/>
</dbReference>
<name>B3RNR5_TRIAD</name>
<dbReference type="FunCoup" id="B3RNR5">
    <property type="interactions" value="1613"/>
</dbReference>
<evidence type="ECO:0000313" key="6">
    <source>
        <dbReference type="Proteomes" id="UP000009022"/>
    </source>
</evidence>
<dbReference type="OrthoDB" id="340962at2759"/>
<dbReference type="AlphaFoldDB" id="B3RNR5"/>
<proteinExistence type="inferred from homology"/>
<dbReference type="STRING" id="10228.B3RNR5"/>
<dbReference type="InterPro" id="IPR036915">
    <property type="entry name" value="Cyclin-like_sf"/>
</dbReference>
<dbReference type="KEGG" id="tad:TRIADDRAFT_53260"/>
<dbReference type="HOGENOM" id="CLU_022620_0_0_1"/>
<dbReference type="eggNOG" id="KOG2496">
    <property type="taxonomic scope" value="Eukaryota"/>
</dbReference>
<dbReference type="GO" id="GO:0016538">
    <property type="term" value="F:cyclin-dependent protein serine/threonine kinase regulator activity"/>
    <property type="evidence" value="ECO:0000318"/>
    <property type="project" value="GO_Central"/>
</dbReference>
<evidence type="ECO:0000259" key="4">
    <source>
        <dbReference type="SMART" id="SM00385"/>
    </source>
</evidence>
<organism evidence="5 6">
    <name type="scientific">Trichoplax adhaerens</name>
    <name type="common">Trichoplax reptans</name>
    <dbReference type="NCBI Taxonomy" id="10228"/>
    <lineage>
        <taxon>Eukaryota</taxon>
        <taxon>Metazoa</taxon>
        <taxon>Placozoa</taxon>
        <taxon>Uniplacotomia</taxon>
        <taxon>Trichoplacea</taxon>
        <taxon>Trichoplacidae</taxon>
        <taxon>Trichoplax</taxon>
    </lineage>
</organism>
<dbReference type="GO" id="GO:0005634">
    <property type="term" value="C:nucleus"/>
    <property type="evidence" value="ECO:0000318"/>
    <property type="project" value="GO_Central"/>
</dbReference>
<evidence type="ECO:0000256" key="2">
    <source>
        <dbReference type="ARBA" id="ARBA00023127"/>
    </source>
</evidence>
<evidence type="ECO:0000256" key="1">
    <source>
        <dbReference type="ARBA" id="ARBA00008638"/>
    </source>
</evidence>
<dbReference type="Gene3D" id="1.10.472.10">
    <property type="entry name" value="Cyclin-like"/>
    <property type="match status" value="2"/>
</dbReference>
<dbReference type="RefSeq" id="XP_002109341.1">
    <property type="nucleotide sequence ID" value="XM_002109305.1"/>
</dbReference>
<dbReference type="InParanoid" id="B3RNR5"/>
<feature type="domain" description="Cyclin-like" evidence="4">
    <location>
        <begin position="62"/>
        <end position="146"/>
    </location>
</feature>
<dbReference type="CTD" id="6751109"/>
<dbReference type="InterPro" id="IPR031658">
    <property type="entry name" value="Cyclin_C_2"/>
</dbReference>
<dbReference type="SUPFAM" id="SSF47954">
    <property type="entry name" value="Cyclin-like"/>
    <property type="match status" value="2"/>
</dbReference>
<dbReference type="Pfam" id="PF16899">
    <property type="entry name" value="Cyclin_C_2"/>
    <property type="match status" value="1"/>
</dbReference>
<reference evidence="5 6" key="1">
    <citation type="journal article" date="2008" name="Nature">
        <title>The Trichoplax genome and the nature of placozoans.</title>
        <authorList>
            <person name="Srivastava M."/>
            <person name="Begovic E."/>
            <person name="Chapman J."/>
            <person name="Putnam N.H."/>
            <person name="Hellsten U."/>
            <person name="Kawashima T."/>
            <person name="Kuo A."/>
            <person name="Mitros T."/>
            <person name="Salamov A."/>
            <person name="Carpenter M.L."/>
            <person name="Signorovitch A.Y."/>
            <person name="Moreno M.A."/>
            <person name="Kamm K."/>
            <person name="Grimwood J."/>
            <person name="Schmutz J."/>
            <person name="Shapiro H."/>
            <person name="Grigoriev I.V."/>
            <person name="Buss L.W."/>
            <person name="Schierwater B."/>
            <person name="Dellaporta S.L."/>
            <person name="Rokhsar D.S."/>
        </authorList>
    </citation>
    <scope>NUCLEOTIDE SEQUENCE [LARGE SCALE GENOMIC DNA]</scope>
    <source>
        <strain evidence="5 6">Grell-BS-1999</strain>
    </source>
</reference>
<dbReference type="OMA" id="EPQIMLK"/>
<dbReference type="GO" id="GO:0006367">
    <property type="term" value="P:transcription initiation at RNA polymerase II promoter"/>
    <property type="evidence" value="ECO:0000318"/>
    <property type="project" value="GO_Central"/>
</dbReference>
<keyword evidence="6" id="KW-1185">Reference proteome</keyword>
<dbReference type="Proteomes" id="UP000009022">
    <property type="component" value="Unassembled WGS sequence"/>
</dbReference>
<dbReference type="PANTHER" id="PTHR10026">
    <property type="entry name" value="CYCLIN"/>
    <property type="match status" value="1"/>
</dbReference>
<dbReference type="GO" id="GO:0006357">
    <property type="term" value="P:regulation of transcription by RNA polymerase II"/>
    <property type="evidence" value="ECO:0007669"/>
    <property type="project" value="InterPro"/>
</dbReference>
<evidence type="ECO:0000256" key="3">
    <source>
        <dbReference type="RuleBase" id="RU000383"/>
    </source>
</evidence>
<sequence>MYHTSTQRKYWTFPNEEEIAQHKGALHNQFFQKLKDDDSRHIRTKDLPSVEELDHLCTFYEFELMDLCRRFDPPMPATAAVYMKRFYLVCSVMDYHPCDIMLACVYLATKVDEYNISIDKFLTMVPENDKERAKSRTLGFELLVMEKLKFHLTIHCPYRPVEGLLINIMTVIPEIADKIDELRRHIDKFLSKILYCQAMLIYPPSQVGEIALFPSQIALAAIIEAGEKAGLDLFESVISAVLNNNS</sequence>
<dbReference type="InterPro" id="IPR043198">
    <property type="entry name" value="Cyclin/Ssn8"/>
</dbReference>
<dbReference type="CDD" id="cd20525">
    <property type="entry name" value="CYCLIN_CCNH_rpt2"/>
    <property type="match status" value="1"/>
</dbReference>
<keyword evidence="2 3" id="KW-0195">Cyclin</keyword>
<dbReference type="PhylomeDB" id="B3RNR5"/>
<dbReference type="Pfam" id="PF00134">
    <property type="entry name" value="Cyclin_N"/>
    <property type="match status" value="1"/>
</dbReference>
<dbReference type="GO" id="GO:0070985">
    <property type="term" value="C:transcription factor TFIIK complex"/>
    <property type="evidence" value="ECO:0000318"/>
    <property type="project" value="GO_Central"/>
</dbReference>
<protein>
    <recommendedName>
        <fullName evidence="4">Cyclin-like domain-containing protein</fullName>
    </recommendedName>
</protein>
<dbReference type="EMBL" id="DS985242">
    <property type="protein sequence ID" value="EDV27507.1"/>
    <property type="molecule type" value="Genomic_DNA"/>
</dbReference>
<dbReference type="GeneID" id="6751109"/>
<gene>
    <name evidence="5" type="ORF">TRIADDRAFT_53260</name>
</gene>
<accession>B3RNR5</accession>
<evidence type="ECO:0000313" key="5">
    <source>
        <dbReference type="EMBL" id="EDV27507.1"/>
    </source>
</evidence>
<dbReference type="CDD" id="cd20524">
    <property type="entry name" value="CYCLIN_CCNH_rpt1"/>
    <property type="match status" value="1"/>
</dbReference>
<dbReference type="SMART" id="SM00385">
    <property type="entry name" value="CYCLIN"/>
    <property type="match status" value="1"/>
</dbReference>
<comment type="similarity">
    <text evidence="1">Belongs to the cyclin family. Cyclin C subfamily.</text>
</comment>